<evidence type="ECO:0000256" key="6">
    <source>
        <dbReference type="ARBA" id="ARBA00048576"/>
    </source>
</evidence>
<dbReference type="EMBL" id="CP013068">
    <property type="protein sequence ID" value="ALV27402.1"/>
    <property type="molecule type" value="Genomic_DNA"/>
</dbReference>
<name>A0A0U2W4C5_9HYPH</name>
<dbReference type="PRINTS" id="PR01549">
    <property type="entry name" value="AUTOINDCRSYN"/>
</dbReference>
<keyword evidence="10" id="KW-1185">Reference proteome</keyword>
<dbReference type="Proteomes" id="UP000064921">
    <property type="component" value="Chromosome"/>
</dbReference>
<dbReference type="GO" id="GO:0009372">
    <property type="term" value="P:quorum sensing"/>
    <property type="evidence" value="ECO:0007669"/>
    <property type="project" value="UniProtKB-UniRule"/>
</dbReference>
<evidence type="ECO:0000256" key="3">
    <source>
        <dbReference type="ARBA" id="ARBA00022679"/>
    </source>
</evidence>
<keyword evidence="3 8" id="KW-0808">Transferase</keyword>
<dbReference type="Gene3D" id="3.40.630.30">
    <property type="match status" value="1"/>
</dbReference>
<gene>
    <name evidence="9" type="ORF">APZ00_10305</name>
</gene>
<dbReference type="AlphaFoldDB" id="A0A0U2W4C5"/>
<dbReference type="STRING" id="121719.APZ00_10305"/>
<evidence type="ECO:0000313" key="10">
    <source>
        <dbReference type="Proteomes" id="UP000064921"/>
    </source>
</evidence>
<dbReference type="InterPro" id="IPR018311">
    <property type="entry name" value="Autoind_synth_CS"/>
</dbReference>
<proteinExistence type="inferred from homology"/>
<dbReference type="GO" id="GO:0061579">
    <property type="term" value="F:N-acyl homoserine lactone synthase activity"/>
    <property type="evidence" value="ECO:0007669"/>
    <property type="project" value="UniProtKB-UniRule"/>
</dbReference>
<evidence type="ECO:0000256" key="7">
    <source>
        <dbReference type="PROSITE-ProRule" id="PRU00533"/>
    </source>
</evidence>
<protein>
    <recommendedName>
        <fullName evidence="1 8">Acyl-homoserine-lactone synthase</fullName>
        <ecNumber evidence="1 8">2.3.1.184</ecNumber>
    </recommendedName>
    <alternativeName>
        <fullName evidence="8">Autoinducer synthesis protein</fullName>
    </alternativeName>
</protein>
<evidence type="ECO:0000256" key="8">
    <source>
        <dbReference type="RuleBase" id="RU361135"/>
    </source>
</evidence>
<dbReference type="Pfam" id="PF00765">
    <property type="entry name" value="Autoind_synth"/>
    <property type="match status" value="1"/>
</dbReference>
<organism evidence="9 10">
    <name type="scientific">Pannonibacter phragmitetus</name>
    <dbReference type="NCBI Taxonomy" id="121719"/>
    <lineage>
        <taxon>Bacteria</taxon>
        <taxon>Pseudomonadati</taxon>
        <taxon>Pseudomonadota</taxon>
        <taxon>Alphaproteobacteria</taxon>
        <taxon>Hyphomicrobiales</taxon>
        <taxon>Stappiaceae</taxon>
        <taxon>Pannonibacter</taxon>
    </lineage>
</organism>
<evidence type="ECO:0000256" key="2">
    <source>
        <dbReference type="ARBA" id="ARBA00022654"/>
    </source>
</evidence>
<comment type="similarity">
    <text evidence="7 8">Belongs to the autoinducer synthase family.</text>
</comment>
<evidence type="ECO:0000256" key="1">
    <source>
        <dbReference type="ARBA" id="ARBA00012340"/>
    </source>
</evidence>
<sequence>MLLLISRDNAHLHWDALASMHQLRRAVFKERLGWDVNVVNGLELDQFDLPDAHYLIHRAPDGRVNACTRLLPTTGPYLLADVFPQLVDGVLPREAHVWESTRFCADQTTAPANIAAILMAGMLEFGLSAGLRAYVSVSDIRMEPIMRRAGWNPIRLGGTMHTGTDTAAAEWLEVSPEYLARVARRTGAVGPVIANLHEFSQERVAA</sequence>
<dbReference type="PROSITE" id="PS00949">
    <property type="entry name" value="AUTOINDUCER_SYNTH_1"/>
    <property type="match status" value="1"/>
</dbReference>
<keyword evidence="2 7" id="KW-0673">Quorum sensing</keyword>
<dbReference type="RefSeq" id="WP_058898881.1">
    <property type="nucleotide sequence ID" value="NZ_CP013068.1"/>
</dbReference>
<dbReference type="PROSITE" id="PS51187">
    <property type="entry name" value="AUTOINDUCER_SYNTH_2"/>
    <property type="match status" value="1"/>
</dbReference>
<dbReference type="EC" id="2.3.1.184" evidence="1 8"/>
<dbReference type="InterPro" id="IPR001690">
    <property type="entry name" value="Autoind_synthase"/>
</dbReference>
<dbReference type="InterPro" id="IPR016181">
    <property type="entry name" value="Acyl_CoA_acyltransferase"/>
</dbReference>
<reference evidence="9 10" key="1">
    <citation type="submission" date="2015-10" db="EMBL/GenBank/DDBJ databases">
        <title>The world's first case of liver abscess caused by Pannonibacter phragmitetus.</title>
        <authorList>
            <person name="Ming D."/>
            <person name="Wang M."/>
            <person name="Zhou Y."/>
            <person name="Jiang T."/>
            <person name="Hu S."/>
        </authorList>
    </citation>
    <scope>NUCLEOTIDE SEQUENCE [LARGE SCALE GENOMIC DNA]</scope>
    <source>
        <strain evidence="9 10">31801</strain>
    </source>
</reference>
<keyword evidence="4 8" id="KW-0949">S-adenosyl-L-methionine</keyword>
<accession>A0A0U2W4C5</accession>
<dbReference type="SUPFAM" id="SSF55729">
    <property type="entry name" value="Acyl-CoA N-acyltransferases (Nat)"/>
    <property type="match status" value="1"/>
</dbReference>
<evidence type="ECO:0000313" key="9">
    <source>
        <dbReference type="EMBL" id="ALV27402.1"/>
    </source>
</evidence>
<dbReference type="GO" id="GO:0007165">
    <property type="term" value="P:signal transduction"/>
    <property type="evidence" value="ECO:0007669"/>
    <property type="project" value="TreeGrafter"/>
</dbReference>
<evidence type="ECO:0000256" key="5">
    <source>
        <dbReference type="ARBA" id="ARBA00022929"/>
    </source>
</evidence>
<comment type="catalytic activity">
    <reaction evidence="6 8">
        <text>a fatty acyl-[ACP] + S-adenosyl-L-methionine = an N-acyl-L-homoserine lactone + S-methyl-5'-thioadenosine + holo-[ACP] + H(+)</text>
        <dbReference type="Rhea" id="RHEA:10096"/>
        <dbReference type="Rhea" id="RHEA-COMP:9685"/>
        <dbReference type="Rhea" id="RHEA-COMP:14125"/>
        <dbReference type="ChEBI" id="CHEBI:15378"/>
        <dbReference type="ChEBI" id="CHEBI:17509"/>
        <dbReference type="ChEBI" id="CHEBI:55474"/>
        <dbReference type="ChEBI" id="CHEBI:59789"/>
        <dbReference type="ChEBI" id="CHEBI:64479"/>
        <dbReference type="ChEBI" id="CHEBI:138651"/>
        <dbReference type="EC" id="2.3.1.184"/>
    </reaction>
</comment>
<dbReference type="PANTHER" id="PTHR39322">
    <property type="entry name" value="ACYL-HOMOSERINE-LACTONE SYNTHASE"/>
    <property type="match status" value="1"/>
</dbReference>
<keyword evidence="5 7" id="KW-0071">Autoinducer synthesis</keyword>
<dbReference type="KEGG" id="pphr:APZ00_10305"/>
<evidence type="ECO:0000256" key="4">
    <source>
        <dbReference type="ARBA" id="ARBA00022691"/>
    </source>
</evidence>
<dbReference type="PANTHER" id="PTHR39322:SF1">
    <property type="entry name" value="ISOVALERYL-HOMOSERINE LACTONE SYNTHASE"/>
    <property type="match status" value="1"/>
</dbReference>